<protein>
    <submittedName>
        <fullName evidence="1">Uncharacterized protein</fullName>
    </submittedName>
</protein>
<sequence>MSLTYQQVVDRINGMHLDELDIEITRDGVGFAIGPSNEGSCVADIGSSYEVPDHIGEHGIDSFTAGPWTAYQYHPSYVTPRYGNFADHLDDLAAGRVNKVILGVTGVEDNWVFGIQAKTG</sequence>
<evidence type="ECO:0000313" key="2">
    <source>
        <dbReference type="Proteomes" id="UP001299596"/>
    </source>
</evidence>
<dbReference type="Proteomes" id="UP001299596">
    <property type="component" value="Unassembled WGS sequence"/>
</dbReference>
<dbReference type="EMBL" id="JAYJJR010000013">
    <property type="protein sequence ID" value="MEB3023053.1"/>
    <property type="molecule type" value="Genomic_DNA"/>
</dbReference>
<keyword evidence="2" id="KW-1185">Reference proteome</keyword>
<organism evidence="1 2">
    <name type="scientific">[Mycobacterium] crassicus</name>
    <dbReference type="NCBI Taxonomy" id="2872309"/>
    <lineage>
        <taxon>Bacteria</taxon>
        <taxon>Bacillati</taxon>
        <taxon>Actinomycetota</taxon>
        <taxon>Actinomycetes</taxon>
        <taxon>Mycobacteriales</taxon>
        <taxon>Mycobacteriaceae</taxon>
        <taxon>Mycolicibacter</taxon>
    </lineage>
</organism>
<reference evidence="1 2" key="1">
    <citation type="submission" date="2023-12" db="EMBL/GenBank/DDBJ databases">
        <title>Description of new species of Mycobacterium terrae complex isolated from sewage at the Sao Paulo Zoological Park Foundation in Brazil.</title>
        <authorList>
            <person name="Romagnoli C.L."/>
            <person name="Conceicao E.C."/>
            <person name="Machado E."/>
            <person name="Barreto L.B.P.F."/>
            <person name="Sharma A."/>
            <person name="Silva N.M."/>
            <person name="Marques L.E."/>
            <person name="Juliana M.A."/>
            <person name="Lourenco M.C.S."/>
            <person name="Digiampietri L.A."/>
            <person name="Suffys P.N."/>
            <person name="Viana-Niero C."/>
        </authorList>
    </citation>
    <scope>NUCLEOTIDE SEQUENCE [LARGE SCALE GENOMIC DNA]</scope>
    <source>
        <strain evidence="1 2">MYC098</strain>
    </source>
</reference>
<accession>A0ABU5XLJ7</accession>
<evidence type="ECO:0000313" key="1">
    <source>
        <dbReference type="EMBL" id="MEB3023053.1"/>
    </source>
</evidence>
<name>A0ABU5XLJ7_9MYCO</name>
<dbReference type="RefSeq" id="WP_329780316.1">
    <property type="nucleotide sequence ID" value="NZ_JAYJJR010000013.1"/>
</dbReference>
<gene>
    <name evidence="1" type="ORF">K6T79_18585</name>
</gene>
<comment type="caution">
    <text evidence="1">The sequence shown here is derived from an EMBL/GenBank/DDBJ whole genome shotgun (WGS) entry which is preliminary data.</text>
</comment>
<proteinExistence type="predicted"/>